<accession>A0ACB0F5T2</accession>
<evidence type="ECO:0000313" key="1">
    <source>
        <dbReference type="EMBL" id="CAI9707654.1"/>
    </source>
</evidence>
<reference evidence="1" key="1">
    <citation type="submission" date="2023-05" db="EMBL/GenBank/DDBJ databases">
        <authorList>
            <consortium name="ELIXIR-Norway"/>
        </authorList>
    </citation>
    <scope>NUCLEOTIDE SEQUENCE</scope>
</reference>
<proteinExistence type="predicted"/>
<dbReference type="EMBL" id="OX596115">
    <property type="protein sequence ID" value="CAI9707654.1"/>
    <property type="molecule type" value="Genomic_DNA"/>
</dbReference>
<evidence type="ECO:0000313" key="2">
    <source>
        <dbReference type="Proteomes" id="UP001162501"/>
    </source>
</evidence>
<name>A0ACB0F5T2_RANTA</name>
<organism evidence="1 2">
    <name type="scientific">Rangifer tarandus platyrhynchus</name>
    <name type="common">Svalbard reindeer</name>
    <dbReference type="NCBI Taxonomy" id="3082113"/>
    <lineage>
        <taxon>Eukaryota</taxon>
        <taxon>Metazoa</taxon>
        <taxon>Chordata</taxon>
        <taxon>Craniata</taxon>
        <taxon>Vertebrata</taxon>
        <taxon>Euteleostomi</taxon>
        <taxon>Mammalia</taxon>
        <taxon>Eutheria</taxon>
        <taxon>Laurasiatheria</taxon>
        <taxon>Artiodactyla</taxon>
        <taxon>Ruminantia</taxon>
        <taxon>Pecora</taxon>
        <taxon>Cervidae</taxon>
        <taxon>Odocoileinae</taxon>
        <taxon>Rangifer</taxon>
    </lineage>
</organism>
<sequence>MRDPGGTDGSCKPRTRTSLREGAGGRRAPERPERPGAQLTLVRRPQSGGAGARSTLGQEERAREGGMKPGEEASVTPESHTPRLIPTTAPTFRTVKAQLN</sequence>
<protein>
    <submittedName>
        <fullName evidence="1">Uncharacterized protein</fullName>
    </submittedName>
</protein>
<dbReference type="Proteomes" id="UP001162501">
    <property type="component" value="Chromosome 31"/>
</dbReference>
<gene>
    <name evidence="1" type="ORF">MRATA1EN3_LOCUS18867</name>
</gene>